<keyword evidence="1" id="KW-0812">Transmembrane</keyword>
<organism evidence="2">
    <name type="scientific">uncultured Nocardioides sp</name>
    <dbReference type="NCBI Taxonomy" id="198441"/>
    <lineage>
        <taxon>Bacteria</taxon>
        <taxon>Bacillati</taxon>
        <taxon>Actinomycetota</taxon>
        <taxon>Actinomycetes</taxon>
        <taxon>Propionibacteriales</taxon>
        <taxon>Nocardioidaceae</taxon>
        <taxon>Nocardioides</taxon>
        <taxon>environmental samples</taxon>
    </lineage>
</organism>
<dbReference type="EMBL" id="CADCUN010000120">
    <property type="protein sequence ID" value="CAA9384833.1"/>
    <property type="molecule type" value="Genomic_DNA"/>
</dbReference>
<evidence type="ECO:0000313" key="2">
    <source>
        <dbReference type="EMBL" id="CAA9384833.1"/>
    </source>
</evidence>
<dbReference type="Pfam" id="PF14155">
    <property type="entry name" value="DUF4307"/>
    <property type="match status" value="1"/>
</dbReference>
<proteinExistence type="predicted"/>
<evidence type="ECO:0008006" key="3">
    <source>
        <dbReference type="Google" id="ProtNLM"/>
    </source>
</evidence>
<sequence length="134" mass="14566">MTEPAARSDLAQRYAAPPPWRRQVLIGAVAVLAVVFVGWVAWIAWVNATPSVESELLGFEVESDGAVQARVVVRLEDGVVASCRVTAFADDRTTVGEVSFTPEQGRNDVTVRTDRRATSVELVGCSTPDQQRPR</sequence>
<dbReference type="InterPro" id="IPR025443">
    <property type="entry name" value="DUF4307"/>
</dbReference>
<dbReference type="AlphaFoldDB" id="A0A6J4NHP0"/>
<gene>
    <name evidence="2" type="ORF">AVDCRST_MAG60-1156</name>
</gene>
<feature type="transmembrane region" description="Helical" evidence="1">
    <location>
        <begin position="24"/>
        <end position="45"/>
    </location>
</feature>
<keyword evidence="1" id="KW-1133">Transmembrane helix</keyword>
<protein>
    <recommendedName>
        <fullName evidence="3">DUF4307 domain-containing protein</fullName>
    </recommendedName>
</protein>
<reference evidence="2" key="1">
    <citation type="submission" date="2020-02" db="EMBL/GenBank/DDBJ databases">
        <authorList>
            <person name="Meier V. D."/>
        </authorList>
    </citation>
    <scope>NUCLEOTIDE SEQUENCE</scope>
    <source>
        <strain evidence="2">AVDCRST_MAG60</strain>
    </source>
</reference>
<keyword evidence="1" id="KW-0472">Membrane</keyword>
<evidence type="ECO:0000256" key="1">
    <source>
        <dbReference type="SAM" id="Phobius"/>
    </source>
</evidence>
<accession>A0A6J4NHP0</accession>
<name>A0A6J4NHP0_9ACTN</name>